<dbReference type="NCBIfam" id="TIGR01033">
    <property type="entry name" value="YebC/PmpR family DNA-binding transcriptional regulator"/>
    <property type="match status" value="1"/>
</dbReference>
<dbReference type="EMBL" id="JANQAO010000004">
    <property type="protein sequence ID" value="MDM5148112.1"/>
    <property type="molecule type" value="Genomic_DNA"/>
</dbReference>
<feature type="domain" description="TACO1/YebC-like N-terminal" evidence="9">
    <location>
        <begin position="5"/>
        <end position="76"/>
    </location>
</feature>
<evidence type="ECO:0000313" key="11">
    <source>
        <dbReference type="Proteomes" id="UP001168167"/>
    </source>
</evidence>
<keyword evidence="11" id="KW-1185">Reference proteome</keyword>
<dbReference type="Gene3D" id="3.30.70.980">
    <property type="match status" value="2"/>
</dbReference>
<dbReference type="InterPro" id="IPR026564">
    <property type="entry name" value="Transcrip_reg_TACO1-like_dom3"/>
</dbReference>
<reference evidence="10" key="2">
    <citation type="journal article" date="2023" name="Microbiome">
        <title>Synthase-selected sorting approach identifies a beta-lactone synthase in a nudibranch symbiotic bacterium.</title>
        <authorList>
            <person name="Dzunkova M."/>
            <person name="La Clair J.J."/>
            <person name="Tyml T."/>
            <person name="Doud D."/>
            <person name="Schulz F."/>
            <person name="Piquer-Esteban S."/>
            <person name="Porcel Sanchis D."/>
            <person name="Osborn A."/>
            <person name="Robinson D."/>
            <person name="Louie K.B."/>
            <person name="Bowen B.P."/>
            <person name="Bowers R.M."/>
            <person name="Lee J."/>
            <person name="Arnau V."/>
            <person name="Diaz-Villanueva W."/>
            <person name="Stepanauskas R."/>
            <person name="Gosliner T."/>
            <person name="Date S.V."/>
            <person name="Northen T.R."/>
            <person name="Cheng J.F."/>
            <person name="Burkart M.D."/>
            <person name="Woyke T."/>
        </authorList>
    </citation>
    <scope>NUCLEOTIDE SEQUENCE</scope>
    <source>
        <strain evidence="10">Df01</strain>
    </source>
</reference>
<dbReference type="InterPro" id="IPR049083">
    <property type="entry name" value="TACO1_YebC_N"/>
</dbReference>
<dbReference type="InterPro" id="IPR048300">
    <property type="entry name" value="TACO1_YebC-like_2nd/3rd_dom"/>
</dbReference>
<dbReference type="Gene3D" id="1.10.10.200">
    <property type="match status" value="1"/>
</dbReference>
<protein>
    <recommendedName>
        <fullName evidence="6">Probable transcriptional regulatory protein NQX30_07020</fullName>
    </recommendedName>
</protein>
<dbReference type="NCBIfam" id="NF001030">
    <property type="entry name" value="PRK00110.1"/>
    <property type="match status" value="1"/>
</dbReference>
<evidence type="ECO:0000256" key="5">
    <source>
        <dbReference type="ARBA" id="ARBA00023163"/>
    </source>
</evidence>
<evidence type="ECO:0000256" key="1">
    <source>
        <dbReference type="ARBA" id="ARBA00008724"/>
    </source>
</evidence>
<keyword evidence="5 6" id="KW-0804">Transcription</keyword>
<evidence type="ECO:0000256" key="3">
    <source>
        <dbReference type="ARBA" id="ARBA00023015"/>
    </source>
</evidence>
<evidence type="ECO:0000259" key="9">
    <source>
        <dbReference type="Pfam" id="PF20772"/>
    </source>
</evidence>
<reference evidence="10" key="1">
    <citation type="submission" date="2022-08" db="EMBL/GenBank/DDBJ databases">
        <authorList>
            <person name="Dzunkova M."/>
            <person name="La Clair J."/>
            <person name="Tyml T."/>
            <person name="Doud D."/>
            <person name="Schulz F."/>
            <person name="Piquer S."/>
            <person name="Porcel Sanchis D."/>
            <person name="Osborn A."/>
            <person name="Robinson D."/>
            <person name="Louie K.B."/>
            <person name="Bowen B.P."/>
            <person name="Bowers R."/>
            <person name="Lee J."/>
            <person name="Arnau Llombart V."/>
            <person name="Diaz Villanueva W."/>
            <person name="Gosliner T."/>
            <person name="Northen T."/>
            <person name="Cheng J.-F."/>
            <person name="Burkart M.D."/>
            <person name="Woyke T."/>
        </authorList>
    </citation>
    <scope>NUCLEOTIDE SEQUENCE</scope>
    <source>
        <strain evidence="10">Df01</strain>
    </source>
</reference>
<comment type="similarity">
    <text evidence="1 6">Belongs to the TACO1 family.</text>
</comment>
<proteinExistence type="inferred from homology"/>
<keyword evidence="3 6" id="KW-0805">Transcription regulation</keyword>
<feature type="domain" description="TACO1/YebC-like second and third" evidence="8">
    <location>
        <begin position="82"/>
        <end position="236"/>
    </location>
</feature>
<evidence type="ECO:0000256" key="6">
    <source>
        <dbReference type="HAMAP-Rule" id="MF_00693"/>
    </source>
</evidence>
<evidence type="ECO:0000256" key="4">
    <source>
        <dbReference type="ARBA" id="ARBA00023125"/>
    </source>
</evidence>
<dbReference type="HAMAP" id="MF_00693">
    <property type="entry name" value="Transcrip_reg_TACO1"/>
    <property type="match status" value="1"/>
</dbReference>
<dbReference type="Proteomes" id="UP001168167">
    <property type="component" value="Unassembled WGS sequence"/>
</dbReference>
<dbReference type="PANTHER" id="PTHR12532">
    <property type="entry name" value="TRANSLATIONAL ACTIVATOR OF CYTOCHROME C OXIDASE 1"/>
    <property type="match status" value="1"/>
</dbReference>
<gene>
    <name evidence="10" type="ORF">NQX30_07020</name>
</gene>
<dbReference type="Pfam" id="PF20772">
    <property type="entry name" value="TACO1_YebC_N"/>
    <property type="match status" value="1"/>
</dbReference>
<evidence type="ECO:0000259" key="8">
    <source>
        <dbReference type="Pfam" id="PF01709"/>
    </source>
</evidence>
<comment type="subcellular location">
    <subcellularLocation>
        <location evidence="6">Cytoplasm</location>
    </subcellularLocation>
</comment>
<evidence type="ECO:0000256" key="2">
    <source>
        <dbReference type="ARBA" id="ARBA00022490"/>
    </source>
</evidence>
<evidence type="ECO:0000256" key="7">
    <source>
        <dbReference type="SAM" id="MobiDB-lite"/>
    </source>
</evidence>
<dbReference type="PANTHER" id="PTHR12532:SF6">
    <property type="entry name" value="TRANSCRIPTIONAL REGULATORY PROTEIN YEBC-RELATED"/>
    <property type="match status" value="1"/>
</dbReference>
<dbReference type="Pfam" id="PF01709">
    <property type="entry name" value="Transcrip_reg"/>
    <property type="match status" value="1"/>
</dbReference>
<dbReference type="InterPro" id="IPR029072">
    <property type="entry name" value="YebC-like"/>
</dbReference>
<feature type="region of interest" description="Disordered" evidence="7">
    <location>
        <begin position="1"/>
        <end position="22"/>
    </location>
</feature>
<dbReference type="InterPro" id="IPR002876">
    <property type="entry name" value="Transcrip_reg_TACO1-like"/>
</dbReference>
<dbReference type="GO" id="GO:0003677">
    <property type="term" value="F:DNA binding"/>
    <property type="evidence" value="ECO:0007669"/>
    <property type="project" value="UniProtKB-KW"/>
</dbReference>
<keyword evidence="2 6" id="KW-0963">Cytoplasm</keyword>
<keyword evidence="4 6" id="KW-0238">DNA-binding</keyword>
<organism evidence="10 11">
    <name type="scientific">Candidatus Doriopsillibacter californiensis</name>
    <dbReference type="NCBI Taxonomy" id="2970740"/>
    <lineage>
        <taxon>Bacteria</taxon>
        <taxon>Pseudomonadati</taxon>
        <taxon>Pseudomonadota</taxon>
        <taxon>Gammaproteobacteria</taxon>
        <taxon>Candidatus Tethybacterales</taxon>
        <taxon>Candidatus Persebacteraceae</taxon>
        <taxon>Candidatus Doriopsillibacter</taxon>
    </lineage>
</organism>
<accession>A0ABT7QN29</accession>
<evidence type="ECO:0000313" key="10">
    <source>
        <dbReference type="EMBL" id="MDM5148112.1"/>
    </source>
</evidence>
<sequence length="245" mass="26834">MAGHSKWANIKHRKERMDSKRGKTFSRLVKETTIAAKVGGPDPGCNPRLRLALEKAREANVPNDNLERAIKRGSGQLEGVDYMEVRYEGYGPGGAAVIVDCLTDNKNRSLSEVRFTFNKNGGNLGTDGSVSYLFTRCGQLLFTSVEDEVALMEVAVENGAEDLQTDDNGDVEITCAATDFPTLLDAVRNANFKPEFAEVVMSPSMEVSLDDDDSAKMRRLLNALEDLDDTQQVYTSAALSEENVS</sequence>
<name>A0ABT7QN29_9GAMM</name>
<dbReference type="SUPFAM" id="SSF75625">
    <property type="entry name" value="YebC-like"/>
    <property type="match status" value="1"/>
</dbReference>
<dbReference type="InterPro" id="IPR017856">
    <property type="entry name" value="Integrase-like_N"/>
</dbReference>
<comment type="caution">
    <text evidence="10">The sequence shown here is derived from an EMBL/GenBank/DDBJ whole genome shotgun (WGS) entry which is preliminary data.</text>
</comment>
<dbReference type="NCBIfam" id="NF009044">
    <property type="entry name" value="PRK12378.1"/>
    <property type="match status" value="1"/>
</dbReference>